<protein>
    <submittedName>
        <fullName evidence="1">Uncharacterized protein</fullName>
    </submittedName>
</protein>
<proteinExistence type="predicted"/>
<dbReference type="GeneID" id="82853052"/>
<dbReference type="Proteomes" id="UP000288675">
    <property type="component" value="Chromosome"/>
</dbReference>
<accession>A0AAJ3YY34</accession>
<name>A0AAJ3YY34_9BACI</name>
<sequence>MSIDFDNLSVFQKTQLNHIVDEHKQREQRVKPIIEQLKNYMVLNIWELDSFQIAKIRRNNEKEIMYATFLNYQSLKQFASTLDQALLVCLAHKYEGHHSSFPGYAERMLGANFIPEEEE</sequence>
<organism evidence="1 2">
    <name type="scientific">Bacillus glycinifermentans</name>
    <dbReference type="NCBI Taxonomy" id="1664069"/>
    <lineage>
        <taxon>Bacteria</taxon>
        <taxon>Bacillati</taxon>
        <taxon>Bacillota</taxon>
        <taxon>Bacilli</taxon>
        <taxon>Bacillales</taxon>
        <taxon>Bacillaceae</taxon>
        <taxon>Bacillus</taxon>
    </lineage>
</organism>
<dbReference type="RefSeq" id="WP_065894430.1">
    <property type="nucleotide sequence ID" value="NZ_CP035232.1"/>
</dbReference>
<dbReference type="AlphaFoldDB" id="A0AAJ3YY34"/>
<dbReference type="KEGG" id="bgy:BGLY_1988"/>
<reference evidence="1 2" key="1">
    <citation type="submission" date="2019-01" db="EMBL/GenBank/DDBJ databases">
        <title>Genome sequence of Bacillus glycinifermentans SRCM103574.</title>
        <authorList>
            <person name="Kong H.-J."/>
            <person name="Jeong S.-Y."/>
            <person name="Jeong D.-Y."/>
        </authorList>
    </citation>
    <scope>NUCLEOTIDE SEQUENCE [LARGE SCALE GENOMIC DNA]</scope>
    <source>
        <strain evidence="1 2">SRCM103574</strain>
    </source>
</reference>
<evidence type="ECO:0000313" key="1">
    <source>
        <dbReference type="EMBL" id="QAT65256.1"/>
    </source>
</evidence>
<gene>
    <name evidence="1" type="ORF">EQZ20_10190</name>
</gene>
<evidence type="ECO:0000313" key="2">
    <source>
        <dbReference type="Proteomes" id="UP000288675"/>
    </source>
</evidence>
<dbReference type="EMBL" id="CP035232">
    <property type="protein sequence ID" value="QAT65256.1"/>
    <property type="molecule type" value="Genomic_DNA"/>
</dbReference>